<dbReference type="AlphaFoldDB" id="A0A2U9PEM9"/>
<dbReference type="Pfam" id="PF24623">
    <property type="entry name" value="Phage_zn_bind_8"/>
    <property type="match status" value="1"/>
</dbReference>
<sequence>MPRQRTRGDPVSQLPDSIRHILRAKQHPARAVACPHCGAAPHRPCVVRSRNTILAQPHPARVSAWAQTVACCPDCQVEPATPCHDEGRARSTVHARRYKEAEVTAA</sequence>
<proteinExistence type="predicted"/>
<feature type="domain" description="DNA-binding phage zinc finger" evidence="1">
    <location>
        <begin position="26"/>
        <end position="68"/>
    </location>
</feature>
<dbReference type="Proteomes" id="UP000247634">
    <property type="component" value="Chromosome"/>
</dbReference>
<protein>
    <recommendedName>
        <fullName evidence="1">DNA-binding phage zinc finger domain-containing protein</fullName>
    </recommendedName>
</protein>
<accession>A0A2U9PEM9</accession>
<reference evidence="2 3" key="1">
    <citation type="submission" date="2018-06" db="EMBL/GenBank/DDBJ databases">
        <title>The complete genome sequence of a nosiheptide producer Streptomyces actuosus ATCC 25421: deducing the ability of producing a new class III lantibiotics.</title>
        <authorList>
            <person name="Liu W."/>
            <person name="Sun F."/>
            <person name="Hu Y."/>
        </authorList>
    </citation>
    <scope>NUCLEOTIDE SEQUENCE [LARGE SCALE GENOMIC DNA]</scope>
    <source>
        <strain evidence="2 3">ATCC 25421</strain>
    </source>
</reference>
<keyword evidence="3" id="KW-1185">Reference proteome</keyword>
<dbReference type="KEGG" id="sact:DMT42_09920"/>
<dbReference type="EMBL" id="CP029788">
    <property type="protein sequence ID" value="AWT47534.1"/>
    <property type="molecule type" value="Genomic_DNA"/>
</dbReference>
<name>A0A2U9PEM9_STRAS</name>
<dbReference type="InterPro" id="IPR056911">
    <property type="entry name" value="Phage_Znf_bind_put"/>
</dbReference>
<gene>
    <name evidence="2" type="ORF">DMT42_09920</name>
</gene>
<evidence type="ECO:0000313" key="2">
    <source>
        <dbReference type="EMBL" id="AWT47534.1"/>
    </source>
</evidence>
<organism evidence="2 3">
    <name type="scientific">Streptomyces actuosus</name>
    <dbReference type="NCBI Taxonomy" id="1885"/>
    <lineage>
        <taxon>Bacteria</taxon>
        <taxon>Bacillati</taxon>
        <taxon>Actinomycetota</taxon>
        <taxon>Actinomycetes</taxon>
        <taxon>Kitasatosporales</taxon>
        <taxon>Streptomycetaceae</taxon>
        <taxon>Streptomyces</taxon>
    </lineage>
</organism>
<evidence type="ECO:0000259" key="1">
    <source>
        <dbReference type="Pfam" id="PF24623"/>
    </source>
</evidence>
<evidence type="ECO:0000313" key="3">
    <source>
        <dbReference type="Proteomes" id="UP000247634"/>
    </source>
</evidence>
<dbReference type="OrthoDB" id="4230682at2"/>